<dbReference type="InterPro" id="IPR031823">
    <property type="entry name" value="TatT"/>
</dbReference>
<name>Q1K1C7_DESA6</name>
<dbReference type="OrthoDB" id="191213at2"/>
<organism evidence="1 2">
    <name type="scientific">Desulfuromonas acetoxidans (strain DSM 684 / 11070)</name>
    <dbReference type="NCBI Taxonomy" id="281689"/>
    <lineage>
        <taxon>Bacteria</taxon>
        <taxon>Pseudomonadati</taxon>
        <taxon>Thermodesulfobacteriota</taxon>
        <taxon>Desulfuromonadia</taxon>
        <taxon>Desulfuromonadales</taxon>
        <taxon>Desulfuromonadaceae</taxon>
        <taxon>Desulfuromonas</taxon>
    </lineage>
</organism>
<accession>Q1K1C7</accession>
<dbReference type="EMBL" id="AAEW02000005">
    <property type="protein sequence ID" value="EAT16461.1"/>
    <property type="molecule type" value="Genomic_DNA"/>
</dbReference>
<gene>
    <name evidence="1" type="ORF">Dace_1925</name>
</gene>
<dbReference type="Gene3D" id="1.25.40.920">
    <property type="entry name" value="TRAP transporter T-component"/>
    <property type="match status" value="1"/>
</dbReference>
<dbReference type="RefSeq" id="WP_005999153.1">
    <property type="nucleotide sequence ID" value="NZ_AAEW02000005.1"/>
</dbReference>
<comment type="caution">
    <text evidence="1">The sequence shown here is derived from an EMBL/GenBank/DDBJ whole genome shotgun (WGS) entry which is preliminary data.</text>
</comment>
<reference evidence="1" key="2">
    <citation type="submission" date="2006-05" db="EMBL/GenBank/DDBJ databases">
        <title>Sequencing of the draft genome and assembly of Desulfuromonas acetoxidans DSM 684.</title>
        <authorList>
            <consortium name="US DOE Joint Genome Institute (JGI-PGF)"/>
            <person name="Copeland A."/>
            <person name="Lucas S."/>
            <person name="Lapidus A."/>
            <person name="Barry K."/>
            <person name="Detter J.C."/>
            <person name="Glavina del Rio T."/>
            <person name="Hammon N."/>
            <person name="Israni S."/>
            <person name="Dalin E."/>
            <person name="Tice H."/>
            <person name="Bruce D."/>
            <person name="Pitluck S."/>
            <person name="Richardson P."/>
        </authorList>
    </citation>
    <scope>NUCLEOTIDE SEQUENCE [LARGE SCALE GENOMIC DNA]</scope>
    <source>
        <strain evidence="1">DSM 684</strain>
    </source>
</reference>
<evidence type="ECO:0000313" key="2">
    <source>
        <dbReference type="Proteomes" id="UP000005695"/>
    </source>
</evidence>
<reference evidence="1" key="1">
    <citation type="submission" date="2006-05" db="EMBL/GenBank/DDBJ databases">
        <title>Annotation of the draft genome assembly of Desulfuromonas acetoxidans DSM 684.</title>
        <authorList>
            <consortium name="US DOE Joint Genome Institute (JGI-ORNL)"/>
            <person name="Larimer F."/>
            <person name="Land M."/>
            <person name="Hauser L."/>
        </authorList>
    </citation>
    <scope>NUCLEOTIDE SEQUENCE [LARGE SCALE GENOMIC DNA]</scope>
    <source>
        <strain evidence="1">DSM 684</strain>
    </source>
</reference>
<dbReference type="InterPro" id="IPR038537">
    <property type="entry name" value="TatT_sf"/>
</dbReference>
<sequence length="282" mass="31922">MKNRMRFVFIFLQLGVVVFLHGCGLSNLGTNLNQAVLNHDDPVMISQALPSYLLMVDSLIEGDPEDEDWLRAGASMYSLYAATFVNESHRAKVLSERAFDYGQRALCSENSDGCGLTNFPFAAFESTLSEFDEDELPAMYSLALGWLVWAQNHSDDWGVVAALPKMERLLERMIELDPMYENGKLWMYSGILYSLRPPAMGGNPDRARQCFEQALLVTEGRDLSVKVAYAQYYARLIYDRELHDRLLFEVRQADVHASDMTLMNVLAQQQAAQLLQSAGDYF</sequence>
<dbReference type="AlphaFoldDB" id="Q1K1C7"/>
<dbReference type="Pfam" id="PF16811">
    <property type="entry name" value="TAtT"/>
    <property type="match status" value="1"/>
</dbReference>
<protein>
    <submittedName>
        <fullName evidence="1">Uncharacterized protein</fullName>
    </submittedName>
</protein>
<dbReference type="Proteomes" id="UP000005695">
    <property type="component" value="Unassembled WGS sequence"/>
</dbReference>
<keyword evidence="2" id="KW-1185">Reference proteome</keyword>
<evidence type="ECO:0000313" key="1">
    <source>
        <dbReference type="EMBL" id="EAT16461.1"/>
    </source>
</evidence>
<proteinExistence type="predicted"/>